<dbReference type="NCBIfam" id="TIGR02203">
    <property type="entry name" value="MsbA_lipidA"/>
    <property type="match status" value="1"/>
</dbReference>
<keyword evidence="4 11" id="KW-0812">Transmembrane</keyword>
<keyword evidence="6 14" id="KW-0067">ATP-binding</keyword>
<evidence type="ECO:0000259" key="12">
    <source>
        <dbReference type="PROSITE" id="PS50893"/>
    </source>
</evidence>
<evidence type="ECO:0000313" key="15">
    <source>
        <dbReference type="Proteomes" id="UP000004956"/>
    </source>
</evidence>
<accession>H3KG30</accession>
<dbReference type="CDD" id="cd18552">
    <property type="entry name" value="ABC_6TM_MsbA_like"/>
    <property type="match status" value="1"/>
</dbReference>
<evidence type="ECO:0000256" key="7">
    <source>
        <dbReference type="ARBA" id="ARBA00022967"/>
    </source>
</evidence>
<dbReference type="PROSITE" id="PS50929">
    <property type="entry name" value="ABC_TM1F"/>
    <property type="match status" value="1"/>
</dbReference>
<comment type="subcellular location">
    <subcellularLocation>
        <location evidence="1">Cell membrane</location>
        <topology evidence="1">Multi-pass membrane protein</topology>
    </subcellularLocation>
</comment>
<keyword evidence="3" id="KW-1003">Cell membrane</keyword>
<name>H3KG30_9BURK</name>
<dbReference type="Pfam" id="PF00664">
    <property type="entry name" value="ABC_membrane"/>
    <property type="match status" value="1"/>
</dbReference>
<dbReference type="FunFam" id="3.40.50.300:FF:000218">
    <property type="entry name" value="Multidrug ABC transporter ATP-binding protein"/>
    <property type="match status" value="1"/>
</dbReference>
<evidence type="ECO:0000256" key="3">
    <source>
        <dbReference type="ARBA" id="ARBA00022475"/>
    </source>
</evidence>
<evidence type="ECO:0000256" key="5">
    <source>
        <dbReference type="ARBA" id="ARBA00022741"/>
    </source>
</evidence>
<evidence type="ECO:0000256" key="10">
    <source>
        <dbReference type="ARBA" id="ARBA00023136"/>
    </source>
</evidence>
<reference evidence="14 15" key="1">
    <citation type="submission" date="2011-11" db="EMBL/GenBank/DDBJ databases">
        <authorList>
            <person name="Weinstock G."/>
            <person name="Sodergren E."/>
            <person name="Clifton S."/>
            <person name="Fulton L."/>
            <person name="Fulton B."/>
            <person name="Courtney L."/>
            <person name="Fronick C."/>
            <person name="Harrison M."/>
            <person name="Strong C."/>
            <person name="Farmer C."/>
            <person name="Delahaunty K."/>
            <person name="Markovic C."/>
            <person name="Hall O."/>
            <person name="Minx P."/>
            <person name="Tomlinson C."/>
            <person name="Mitreva M."/>
            <person name="Hou S."/>
            <person name="Chen J."/>
            <person name="Wollam A."/>
            <person name="Pepin K.H."/>
            <person name="Johnson M."/>
            <person name="Bhonagiri V."/>
            <person name="Zhang X."/>
            <person name="Suruliraj S."/>
            <person name="Warren W."/>
            <person name="Chinwalla A."/>
            <person name="Mardis E.R."/>
            <person name="Wilson R.K."/>
        </authorList>
    </citation>
    <scope>NUCLEOTIDE SEQUENCE [LARGE SCALE GENOMIC DNA]</scope>
    <source>
        <strain evidence="14 15">YIT 11816</strain>
    </source>
</reference>
<dbReference type="SMART" id="SM00382">
    <property type="entry name" value="AAA"/>
    <property type="match status" value="1"/>
</dbReference>
<dbReference type="RefSeq" id="WP_008542778.1">
    <property type="nucleotide sequence ID" value="NZ_JH604988.1"/>
</dbReference>
<dbReference type="STRING" id="762967.HMPREF9440_01705"/>
<dbReference type="InterPro" id="IPR036640">
    <property type="entry name" value="ABC1_TM_sf"/>
</dbReference>
<feature type="transmembrane region" description="Helical" evidence="11">
    <location>
        <begin position="25"/>
        <end position="49"/>
    </location>
</feature>
<protein>
    <submittedName>
        <fullName evidence="14">Lipid A export permease/ATP-binding protein MsbA</fullName>
    </submittedName>
</protein>
<dbReference type="EMBL" id="AFBQ01000258">
    <property type="protein sequence ID" value="EHY30926.1"/>
    <property type="molecule type" value="Genomic_DNA"/>
</dbReference>
<dbReference type="HOGENOM" id="CLU_000604_84_3_4"/>
<dbReference type="InterPro" id="IPR017871">
    <property type="entry name" value="ABC_transporter-like_CS"/>
</dbReference>
<dbReference type="Proteomes" id="UP000004956">
    <property type="component" value="Unassembled WGS sequence"/>
</dbReference>
<dbReference type="InterPro" id="IPR039421">
    <property type="entry name" value="Type_1_exporter"/>
</dbReference>
<evidence type="ECO:0000256" key="11">
    <source>
        <dbReference type="SAM" id="Phobius"/>
    </source>
</evidence>
<evidence type="ECO:0000256" key="4">
    <source>
        <dbReference type="ARBA" id="ARBA00022692"/>
    </source>
</evidence>
<dbReference type="Gene3D" id="3.40.50.300">
    <property type="entry name" value="P-loop containing nucleotide triphosphate hydrolases"/>
    <property type="match status" value="1"/>
</dbReference>
<dbReference type="PATRIC" id="fig|762967.3.peg.1340"/>
<dbReference type="InterPro" id="IPR011527">
    <property type="entry name" value="ABC1_TM_dom"/>
</dbReference>
<dbReference type="GO" id="GO:0016887">
    <property type="term" value="F:ATP hydrolysis activity"/>
    <property type="evidence" value="ECO:0007669"/>
    <property type="project" value="InterPro"/>
</dbReference>
<feature type="transmembrane region" description="Helical" evidence="11">
    <location>
        <begin position="61"/>
        <end position="80"/>
    </location>
</feature>
<dbReference type="Pfam" id="PF00005">
    <property type="entry name" value="ABC_tran"/>
    <property type="match status" value="1"/>
</dbReference>
<dbReference type="Gene3D" id="1.20.1560.10">
    <property type="entry name" value="ABC transporter type 1, transmembrane domain"/>
    <property type="match status" value="1"/>
</dbReference>
<dbReference type="SUPFAM" id="SSF52540">
    <property type="entry name" value="P-loop containing nucleoside triphosphate hydrolases"/>
    <property type="match status" value="1"/>
</dbReference>
<dbReference type="GO" id="GO:0005886">
    <property type="term" value="C:plasma membrane"/>
    <property type="evidence" value="ECO:0007669"/>
    <property type="project" value="UniProtKB-SubCell"/>
</dbReference>
<evidence type="ECO:0000256" key="2">
    <source>
        <dbReference type="ARBA" id="ARBA00022448"/>
    </source>
</evidence>
<dbReference type="InterPro" id="IPR003439">
    <property type="entry name" value="ABC_transporter-like_ATP-bd"/>
</dbReference>
<gene>
    <name evidence="14" type="ORF">HMPREF9440_01705</name>
</gene>
<dbReference type="PANTHER" id="PTHR43394:SF1">
    <property type="entry name" value="ATP-BINDING CASSETTE SUB-FAMILY B MEMBER 10, MITOCHONDRIAL"/>
    <property type="match status" value="1"/>
</dbReference>
<keyword evidence="10 11" id="KW-0472">Membrane</keyword>
<sequence>MFKIIDDIRASSMMRLARYLPPFKWHIAGAIAAMAAGGGASSLIALILGKLTDMSFYGKDPLTVYLAPLALIGISILHGGSRYLSSYLLVRVSQSVLLEVRTMLFSRMLRWSDKTFMEHRNSELQAKFVNEASNALTRAAGVLTTMVRDSIQIVCLVAVLIWHNWMLTLVSFVVAPLLAIVIRWVNRRIKSLTRRQQLTFGELIGTVLEAYNGERVVKIYDGYAYENDRFREVNEKIRTLSLRQQRVSAAGMPLLQLITMIGVSFVVVFALMQAQSDALTIGEFTTFLAAMLLLMPPIRHLSDLSGSTATMIAAADSLFETIDEIPEEDPGTRELKNCRGAVRFEDVSFTYPGKETPAVKNFTLDVKPGEMIALVGSSGSGKSTLVNLIPRFWAATKGEIYFDGIPQSELTLKSLRDQIALVSQDVVIFDDTIAGNIAYGAMRNATREEIERAVEAAALTEFVESLPDGLDTRVGAAGNELSGGQRQRISIARAFLKNAPILLLDEATSALDTESERHIQRSLDSLLVGRTAFVVAHRLSTIINADRIVAMRNGEVVEVGTHDELLAKNGLYAHLYSLQFRHPSEV</sequence>
<feature type="domain" description="ABC transporter" evidence="12">
    <location>
        <begin position="342"/>
        <end position="578"/>
    </location>
</feature>
<keyword evidence="7" id="KW-1278">Translocase</keyword>
<dbReference type="GO" id="GO:0005524">
    <property type="term" value="F:ATP binding"/>
    <property type="evidence" value="ECO:0007669"/>
    <property type="project" value="UniProtKB-KW"/>
</dbReference>
<feature type="domain" description="ABC transmembrane type-1" evidence="13">
    <location>
        <begin position="28"/>
        <end position="310"/>
    </location>
</feature>
<dbReference type="InterPro" id="IPR011917">
    <property type="entry name" value="ABC_transpr_lipidA"/>
</dbReference>
<dbReference type="PANTHER" id="PTHR43394">
    <property type="entry name" value="ATP-DEPENDENT PERMEASE MDL1, MITOCHONDRIAL"/>
    <property type="match status" value="1"/>
</dbReference>
<dbReference type="SUPFAM" id="SSF90123">
    <property type="entry name" value="ABC transporter transmembrane region"/>
    <property type="match status" value="1"/>
</dbReference>
<keyword evidence="9" id="KW-0445">Lipid transport</keyword>
<dbReference type="GO" id="GO:0015421">
    <property type="term" value="F:ABC-type oligopeptide transporter activity"/>
    <property type="evidence" value="ECO:0007669"/>
    <property type="project" value="TreeGrafter"/>
</dbReference>
<comment type="caution">
    <text evidence="14">The sequence shown here is derived from an EMBL/GenBank/DDBJ whole genome shotgun (WGS) entry which is preliminary data.</text>
</comment>
<keyword evidence="5" id="KW-0547">Nucleotide-binding</keyword>
<dbReference type="PROSITE" id="PS50893">
    <property type="entry name" value="ABC_TRANSPORTER_2"/>
    <property type="match status" value="1"/>
</dbReference>
<dbReference type="AlphaFoldDB" id="H3KG30"/>
<feature type="transmembrane region" description="Helical" evidence="11">
    <location>
        <begin position="247"/>
        <end position="272"/>
    </location>
</feature>
<keyword evidence="2" id="KW-0813">Transport</keyword>
<evidence type="ECO:0000256" key="9">
    <source>
        <dbReference type="ARBA" id="ARBA00023055"/>
    </source>
</evidence>
<evidence type="ECO:0000256" key="1">
    <source>
        <dbReference type="ARBA" id="ARBA00004651"/>
    </source>
</evidence>
<evidence type="ECO:0000259" key="13">
    <source>
        <dbReference type="PROSITE" id="PS50929"/>
    </source>
</evidence>
<dbReference type="GO" id="GO:0034040">
    <property type="term" value="F:ATPase-coupled lipid transmembrane transporter activity"/>
    <property type="evidence" value="ECO:0007669"/>
    <property type="project" value="InterPro"/>
</dbReference>
<dbReference type="InterPro" id="IPR027417">
    <property type="entry name" value="P-loop_NTPase"/>
</dbReference>
<proteinExistence type="predicted"/>
<evidence type="ECO:0000256" key="6">
    <source>
        <dbReference type="ARBA" id="ARBA00022840"/>
    </source>
</evidence>
<keyword evidence="8 11" id="KW-1133">Transmembrane helix</keyword>
<evidence type="ECO:0000313" key="14">
    <source>
        <dbReference type="EMBL" id="EHY30926.1"/>
    </source>
</evidence>
<feature type="transmembrane region" description="Helical" evidence="11">
    <location>
        <begin position="165"/>
        <end position="185"/>
    </location>
</feature>
<dbReference type="InterPro" id="IPR003593">
    <property type="entry name" value="AAA+_ATPase"/>
</dbReference>
<organism evidence="14 15">
    <name type="scientific">Sutterella parvirubra YIT 11816</name>
    <dbReference type="NCBI Taxonomy" id="762967"/>
    <lineage>
        <taxon>Bacteria</taxon>
        <taxon>Pseudomonadati</taxon>
        <taxon>Pseudomonadota</taxon>
        <taxon>Betaproteobacteria</taxon>
        <taxon>Burkholderiales</taxon>
        <taxon>Sutterellaceae</taxon>
        <taxon>Sutterella</taxon>
    </lineage>
</organism>
<dbReference type="PROSITE" id="PS00211">
    <property type="entry name" value="ABC_TRANSPORTER_1"/>
    <property type="match status" value="1"/>
</dbReference>
<keyword evidence="15" id="KW-1185">Reference proteome</keyword>
<evidence type="ECO:0000256" key="8">
    <source>
        <dbReference type="ARBA" id="ARBA00022989"/>
    </source>
</evidence>